<dbReference type="Proteomes" id="UP001418222">
    <property type="component" value="Unassembled WGS sequence"/>
</dbReference>
<organism evidence="4 5">
    <name type="scientific">Platanthera zijinensis</name>
    <dbReference type="NCBI Taxonomy" id="2320716"/>
    <lineage>
        <taxon>Eukaryota</taxon>
        <taxon>Viridiplantae</taxon>
        <taxon>Streptophyta</taxon>
        <taxon>Embryophyta</taxon>
        <taxon>Tracheophyta</taxon>
        <taxon>Spermatophyta</taxon>
        <taxon>Magnoliopsida</taxon>
        <taxon>Liliopsida</taxon>
        <taxon>Asparagales</taxon>
        <taxon>Orchidaceae</taxon>
        <taxon>Orchidoideae</taxon>
        <taxon>Orchideae</taxon>
        <taxon>Orchidinae</taxon>
        <taxon>Platanthera</taxon>
    </lineage>
</organism>
<gene>
    <name evidence="4" type="ORF">KSP39_PZI021283</name>
</gene>
<feature type="signal peptide" evidence="3">
    <location>
        <begin position="1"/>
        <end position="24"/>
    </location>
</feature>
<keyword evidence="2" id="KW-0067">ATP-binding</keyword>
<dbReference type="PANTHER" id="PTHR27001:SF237">
    <property type="entry name" value="OS03G0773300 PROTEIN"/>
    <property type="match status" value="1"/>
</dbReference>
<dbReference type="PANTHER" id="PTHR27001">
    <property type="entry name" value="OS01G0253100 PROTEIN"/>
    <property type="match status" value="1"/>
</dbReference>
<keyword evidence="4" id="KW-0418">Kinase</keyword>
<keyword evidence="5" id="KW-1185">Reference proteome</keyword>
<evidence type="ECO:0000256" key="3">
    <source>
        <dbReference type="SAM" id="SignalP"/>
    </source>
</evidence>
<dbReference type="InterPro" id="IPR011009">
    <property type="entry name" value="Kinase-like_dom_sf"/>
</dbReference>
<protein>
    <submittedName>
        <fullName evidence="4">LRR receptor-like serine/threonine-protein kinase</fullName>
    </submittedName>
</protein>
<evidence type="ECO:0000256" key="2">
    <source>
        <dbReference type="ARBA" id="ARBA00022840"/>
    </source>
</evidence>
<evidence type="ECO:0000313" key="4">
    <source>
        <dbReference type="EMBL" id="KAK8918370.1"/>
    </source>
</evidence>
<dbReference type="Gene3D" id="1.10.510.10">
    <property type="entry name" value="Transferase(Phosphotransferase) domain 1"/>
    <property type="match status" value="1"/>
</dbReference>
<dbReference type="GO" id="GO:0005524">
    <property type="term" value="F:ATP binding"/>
    <property type="evidence" value="ECO:0007669"/>
    <property type="project" value="UniProtKB-KW"/>
</dbReference>
<accession>A0AAP0AX73</accession>
<dbReference type="SUPFAM" id="SSF56112">
    <property type="entry name" value="Protein kinase-like (PK-like)"/>
    <property type="match status" value="1"/>
</dbReference>
<dbReference type="AlphaFoldDB" id="A0AAP0AX73"/>
<proteinExistence type="predicted"/>
<feature type="chain" id="PRO_5042835413" evidence="3">
    <location>
        <begin position="25"/>
        <end position="176"/>
    </location>
</feature>
<keyword evidence="1" id="KW-0547">Nucleotide-binding</keyword>
<comment type="caution">
    <text evidence="4">The sequence shown here is derived from an EMBL/GenBank/DDBJ whole genome shotgun (WGS) entry which is preliminary data.</text>
</comment>
<name>A0AAP0AX73_9ASPA</name>
<evidence type="ECO:0000313" key="5">
    <source>
        <dbReference type="Proteomes" id="UP001418222"/>
    </source>
</evidence>
<keyword evidence="4" id="KW-0675">Receptor</keyword>
<dbReference type="GO" id="GO:0016301">
    <property type="term" value="F:kinase activity"/>
    <property type="evidence" value="ECO:0007669"/>
    <property type="project" value="UniProtKB-KW"/>
</dbReference>
<keyword evidence="4" id="KW-0808">Transferase</keyword>
<keyword evidence="3" id="KW-0732">Signal</keyword>
<reference evidence="4 5" key="1">
    <citation type="journal article" date="2022" name="Nat. Plants">
        <title>Genomes of leafy and leafless Platanthera orchids illuminate the evolution of mycoheterotrophy.</title>
        <authorList>
            <person name="Li M.H."/>
            <person name="Liu K.W."/>
            <person name="Li Z."/>
            <person name="Lu H.C."/>
            <person name="Ye Q.L."/>
            <person name="Zhang D."/>
            <person name="Wang J.Y."/>
            <person name="Li Y.F."/>
            <person name="Zhong Z.M."/>
            <person name="Liu X."/>
            <person name="Yu X."/>
            <person name="Liu D.K."/>
            <person name="Tu X.D."/>
            <person name="Liu B."/>
            <person name="Hao Y."/>
            <person name="Liao X.Y."/>
            <person name="Jiang Y.T."/>
            <person name="Sun W.H."/>
            <person name="Chen J."/>
            <person name="Chen Y.Q."/>
            <person name="Ai Y."/>
            <person name="Zhai J.W."/>
            <person name="Wu S.S."/>
            <person name="Zhou Z."/>
            <person name="Hsiao Y.Y."/>
            <person name="Wu W.L."/>
            <person name="Chen Y.Y."/>
            <person name="Lin Y.F."/>
            <person name="Hsu J.L."/>
            <person name="Li C.Y."/>
            <person name="Wang Z.W."/>
            <person name="Zhao X."/>
            <person name="Zhong W.Y."/>
            <person name="Ma X.K."/>
            <person name="Ma L."/>
            <person name="Huang J."/>
            <person name="Chen G.Z."/>
            <person name="Huang M.Z."/>
            <person name="Huang L."/>
            <person name="Peng D.H."/>
            <person name="Luo Y.B."/>
            <person name="Zou S.Q."/>
            <person name="Chen S.P."/>
            <person name="Lan S."/>
            <person name="Tsai W.C."/>
            <person name="Van de Peer Y."/>
            <person name="Liu Z.J."/>
        </authorList>
    </citation>
    <scope>NUCLEOTIDE SEQUENCE [LARGE SCALE GENOMIC DNA]</scope>
    <source>
        <strain evidence="4">Lor287</strain>
    </source>
</reference>
<dbReference type="EMBL" id="JBBWWQ010000019">
    <property type="protein sequence ID" value="KAK8918370.1"/>
    <property type="molecule type" value="Genomic_DNA"/>
</dbReference>
<sequence>MRQKAKNGVFCLWPALLTPELGISANGSTRSPATCAYDVYCLGKVMLELITGNLGISSSAGMIDTEWMDQSLPYIDINDRDLITKIVDPTLMVDDDLLEEVWAMAIMARCCLNPRPNKRPLARHLLKALQNPVKVVREETFSNSDPSRSNSFHSSWVATLLGGLLHGSPERAPVSG</sequence>
<evidence type="ECO:0000256" key="1">
    <source>
        <dbReference type="ARBA" id="ARBA00022741"/>
    </source>
</evidence>
<dbReference type="GO" id="GO:0005886">
    <property type="term" value="C:plasma membrane"/>
    <property type="evidence" value="ECO:0007669"/>
    <property type="project" value="TreeGrafter"/>
</dbReference>